<dbReference type="RefSeq" id="WP_085474469.1">
    <property type="nucleotide sequence ID" value="NZ_FXAU01000009.1"/>
</dbReference>
<dbReference type="InterPro" id="IPR017937">
    <property type="entry name" value="Thioredoxin_CS"/>
</dbReference>
<dbReference type="OrthoDB" id="6399635at2"/>
<dbReference type="Gene3D" id="3.40.30.10">
    <property type="entry name" value="Glutaredoxin"/>
    <property type="match status" value="1"/>
</dbReference>
<evidence type="ECO:0000259" key="2">
    <source>
        <dbReference type="PROSITE" id="PS51352"/>
    </source>
</evidence>
<organism evidence="3 4">
    <name type="scientific">Sphingobacterium psychroaquaticum</name>
    <dbReference type="NCBI Taxonomy" id="561061"/>
    <lineage>
        <taxon>Bacteria</taxon>
        <taxon>Pseudomonadati</taxon>
        <taxon>Bacteroidota</taxon>
        <taxon>Sphingobacteriia</taxon>
        <taxon>Sphingobacteriales</taxon>
        <taxon>Sphingobacteriaceae</taxon>
        <taxon>Sphingobacterium</taxon>
    </lineage>
</organism>
<dbReference type="InterPro" id="IPR036249">
    <property type="entry name" value="Thioredoxin-like_sf"/>
</dbReference>
<evidence type="ECO:0000313" key="3">
    <source>
        <dbReference type="EMBL" id="SMG51021.1"/>
    </source>
</evidence>
<feature type="domain" description="Thioredoxin" evidence="2">
    <location>
        <begin position="601"/>
        <end position="738"/>
    </location>
</feature>
<dbReference type="CDD" id="cd02966">
    <property type="entry name" value="TlpA_like_family"/>
    <property type="match status" value="1"/>
</dbReference>
<sequence length="738" mass="85097">MRQILTLVFIFVHVCFAQKATKETFIVAIERNSTGAKGVQETYYIALQTLGQAARGGQQMTYTIEDLEVRDAADSMLKFSYREQVMEPDFMNSSRAVEYMCMLNKPIPFLVQDGIPKLDSLPVRQYIEKQLDRWVIESEVGTQLVGSIYSSLKELMHHLYFSNLSKKFKPKFVGKTAVVDNTTYAILKNGKGERQVSFTKTDSTSTQQAEVRYDPRNAMIKKLDSKISFSLKIDNRQINGETNLHVEQTAYIRKGNVRSDYLDMLMRGSYWSDALKEKGKTDSLKVEKYIASYEPNYSNNRLYAGMKLGSLQKADSYKRYRAELNHMPISLLRGTFHLSNKLNDEGLSMEDLTDLIPLLREGDLYDFLHNTLAQRLLDKQNKQAFATLLHINANMTAKEKLETDPLVFWAKSLRTPQMDSVQYWQKIMLGWDQETWNKSNAGRYALLLQQILIKKNLNHDADLQMIIDKIQRLVEDPENKRRLTHKGLLAYAYYLQYETKVKTNEEQALASLERAAFYSPKGAADKARESFYDRVFLLSKENYTNDYIEELSKRGQSDVALEKRVQEFLYNPTDGYDDLATFYSNLKGRAAFVTFFKQEIIPQLPNAPDFVLYDLQQNKVALENLKGKWSLIDFWGTWCGPCVAEMPKINKFYTDNQDKSNTNIKLITIACYDTADKVRTFLTNNSYSIPVLLSDAKVQHDYKVPGYPAKYIITPEGKMIPVRFGFDWQPFLAKLASL</sequence>
<dbReference type="PROSITE" id="PS00194">
    <property type="entry name" value="THIOREDOXIN_1"/>
    <property type="match status" value="1"/>
</dbReference>
<dbReference type="Pfam" id="PF00578">
    <property type="entry name" value="AhpC-TSA"/>
    <property type="match status" value="1"/>
</dbReference>
<evidence type="ECO:0000256" key="1">
    <source>
        <dbReference type="ARBA" id="ARBA00023284"/>
    </source>
</evidence>
<dbReference type="GO" id="GO:0016209">
    <property type="term" value="F:antioxidant activity"/>
    <property type="evidence" value="ECO:0007669"/>
    <property type="project" value="InterPro"/>
</dbReference>
<keyword evidence="3" id="KW-0413">Isomerase</keyword>
<dbReference type="GO" id="GO:0016491">
    <property type="term" value="F:oxidoreductase activity"/>
    <property type="evidence" value="ECO:0007669"/>
    <property type="project" value="InterPro"/>
</dbReference>
<accession>A0A1X7LB18</accession>
<reference evidence="3 4" key="1">
    <citation type="submission" date="2017-04" db="EMBL/GenBank/DDBJ databases">
        <authorList>
            <person name="Afonso C.L."/>
            <person name="Miller P.J."/>
            <person name="Scott M.A."/>
            <person name="Spackman E."/>
            <person name="Goraichik I."/>
            <person name="Dimitrov K.M."/>
            <person name="Suarez D.L."/>
            <person name="Swayne D.E."/>
        </authorList>
    </citation>
    <scope>NUCLEOTIDE SEQUENCE [LARGE SCALE GENOMIC DNA]</scope>
    <source>
        <strain evidence="3 4">DSM 22418</strain>
    </source>
</reference>
<dbReference type="STRING" id="561061.SAMN05660862_3785"/>
<gene>
    <name evidence="3" type="ORF">SAMN05660862_3785</name>
</gene>
<keyword evidence="4" id="KW-1185">Reference proteome</keyword>
<dbReference type="Proteomes" id="UP000192980">
    <property type="component" value="Unassembled WGS sequence"/>
</dbReference>
<protein>
    <submittedName>
        <fullName evidence="3">Thiol-disulfide isomerase or thioredoxin</fullName>
    </submittedName>
</protein>
<dbReference type="EMBL" id="FXAU01000009">
    <property type="protein sequence ID" value="SMG51021.1"/>
    <property type="molecule type" value="Genomic_DNA"/>
</dbReference>
<evidence type="ECO:0000313" key="4">
    <source>
        <dbReference type="Proteomes" id="UP000192980"/>
    </source>
</evidence>
<dbReference type="SUPFAM" id="SSF52833">
    <property type="entry name" value="Thioredoxin-like"/>
    <property type="match status" value="1"/>
</dbReference>
<name>A0A1X7LB18_9SPHI</name>
<dbReference type="GO" id="GO:0016853">
    <property type="term" value="F:isomerase activity"/>
    <property type="evidence" value="ECO:0007669"/>
    <property type="project" value="UniProtKB-KW"/>
</dbReference>
<proteinExistence type="predicted"/>
<dbReference type="PANTHER" id="PTHR42852:SF13">
    <property type="entry name" value="PROTEIN DIPZ"/>
    <property type="match status" value="1"/>
</dbReference>
<dbReference type="PROSITE" id="PS51352">
    <property type="entry name" value="THIOREDOXIN_2"/>
    <property type="match status" value="1"/>
</dbReference>
<dbReference type="InterPro" id="IPR000866">
    <property type="entry name" value="AhpC/TSA"/>
</dbReference>
<keyword evidence="1" id="KW-0676">Redox-active center</keyword>
<dbReference type="InterPro" id="IPR050553">
    <property type="entry name" value="Thioredoxin_ResA/DsbE_sf"/>
</dbReference>
<dbReference type="PANTHER" id="PTHR42852">
    <property type="entry name" value="THIOL:DISULFIDE INTERCHANGE PROTEIN DSBE"/>
    <property type="match status" value="1"/>
</dbReference>
<dbReference type="InterPro" id="IPR013766">
    <property type="entry name" value="Thioredoxin_domain"/>
</dbReference>
<dbReference type="AlphaFoldDB" id="A0A1X7LB18"/>